<dbReference type="InterPro" id="IPR058248">
    <property type="entry name" value="Lxx211020-like"/>
</dbReference>
<dbReference type="InterPro" id="IPR007410">
    <property type="entry name" value="LpqE-like"/>
</dbReference>
<comment type="caution">
    <text evidence="2">The sequence shown here is derived from an EMBL/GenBank/DDBJ whole genome shotgun (WGS) entry which is preliminary data.</text>
</comment>
<dbReference type="Gene3D" id="2.60.40.1890">
    <property type="entry name" value="PCu(A)C copper chaperone"/>
    <property type="match status" value="1"/>
</dbReference>
<proteinExistence type="predicted"/>
<dbReference type="OrthoDB" id="9796962at2"/>
<feature type="chain" id="PRO_5016459425" description="Copper chaperone PCu(A)C" evidence="1">
    <location>
        <begin position="21"/>
        <end position="189"/>
    </location>
</feature>
<dbReference type="InterPro" id="IPR036182">
    <property type="entry name" value="PCuAC_sf"/>
</dbReference>
<keyword evidence="1" id="KW-0732">Signal</keyword>
<accession>A0A317CPP6</accession>
<protein>
    <recommendedName>
        <fullName evidence="4">Copper chaperone PCu(A)C</fullName>
    </recommendedName>
</protein>
<evidence type="ECO:0000313" key="2">
    <source>
        <dbReference type="EMBL" id="PWQ98350.1"/>
    </source>
</evidence>
<dbReference type="Pfam" id="PF04314">
    <property type="entry name" value="PCuAC"/>
    <property type="match status" value="1"/>
</dbReference>
<dbReference type="PANTHER" id="PTHR36302:SF1">
    <property type="entry name" value="COPPER CHAPERONE PCU(A)C"/>
    <property type="match status" value="1"/>
</dbReference>
<organism evidence="2 3">
    <name type="scientific">Leucothrix arctica</name>
    <dbReference type="NCBI Taxonomy" id="1481894"/>
    <lineage>
        <taxon>Bacteria</taxon>
        <taxon>Pseudomonadati</taxon>
        <taxon>Pseudomonadota</taxon>
        <taxon>Gammaproteobacteria</taxon>
        <taxon>Thiotrichales</taxon>
        <taxon>Thiotrichaceae</taxon>
        <taxon>Leucothrix</taxon>
    </lineage>
</organism>
<feature type="signal peptide" evidence="1">
    <location>
        <begin position="1"/>
        <end position="20"/>
    </location>
</feature>
<reference evidence="2 3" key="1">
    <citation type="submission" date="2018-05" db="EMBL/GenBank/DDBJ databases">
        <title>Leucothrix arctica sp. nov., isolated from Arctic seawater.</title>
        <authorList>
            <person name="Choi A."/>
            <person name="Baek K."/>
        </authorList>
    </citation>
    <scope>NUCLEOTIDE SEQUENCE [LARGE SCALE GENOMIC DNA]</scope>
    <source>
        <strain evidence="2 3">IMCC9719</strain>
    </source>
</reference>
<dbReference type="PANTHER" id="PTHR36302">
    <property type="entry name" value="BLR7088 PROTEIN"/>
    <property type="match status" value="1"/>
</dbReference>
<dbReference type="AlphaFoldDB" id="A0A317CPP6"/>
<keyword evidence="3" id="KW-1185">Reference proteome</keyword>
<evidence type="ECO:0000313" key="3">
    <source>
        <dbReference type="Proteomes" id="UP000245506"/>
    </source>
</evidence>
<name>A0A317CPP6_9GAMM</name>
<dbReference type="Proteomes" id="UP000245506">
    <property type="component" value="Unassembled WGS sequence"/>
</dbReference>
<dbReference type="RefSeq" id="WP_109822191.1">
    <property type="nucleotide sequence ID" value="NZ_QGKL01000012.1"/>
</dbReference>
<evidence type="ECO:0000256" key="1">
    <source>
        <dbReference type="SAM" id="SignalP"/>
    </source>
</evidence>
<gene>
    <name evidence="2" type="ORF">DKT75_04270</name>
</gene>
<sequence>MKTLIIGTLLTLGLINSASAQTFEVGKLTIETPYTRSTPPMTPVAGGFMTITNNGEEDDRLFAGTAPFSEAVEIHEMIMGENGVMRMQQTKGGLVIPAGKTVELKPGGLHIMFIGLSEQMIPDETHKSLLKFEHAGDVEIEFIVKDITKMPAAKMDHSKMNHGAMDQKAMPMMNDAKTDDAADKTHAHH</sequence>
<dbReference type="SUPFAM" id="SSF110087">
    <property type="entry name" value="DR1885-like metal-binding protein"/>
    <property type="match status" value="1"/>
</dbReference>
<dbReference type="EMBL" id="QGKL01000012">
    <property type="protein sequence ID" value="PWQ98350.1"/>
    <property type="molecule type" value="Genomic_DNA"/>
</dbReference>
<evidence type="ECO:0008006" key="4">
    <source>
        <dbReference type="Google" id="ProtNLM"/>
    </source>
</evidence>